<feature type="binding site" evidence="8">
    <location>
        <position position="192"/>
    </location>
    <ligand>
        <name>L-aspartate</name>
        <dbReference type="ChEBI" id="CHEBI:29991"/>
    </ligand>
</feature>
<dbReference type="AlphaFoldDB" id="A0A5S9P4G6"/>
<dbReference type="InterPro" id="IPR006132">
    <property type="entry name" value="Asp/Orn_carbamoyltranf_P-bd"/>
</dbReference>
<comment type="subunit">
    <text evidence="8">Heterododecamer (2C3:3R2) of six catalytic PyrB chains organized as two trimers (C3), and six regulatory PyrI chains organized as three dimers (R2).</text>
</comment>
<evidence type="ECO:0000256" key="6">
    <source>
        <dbReference type="ARBA" id="ARBA00043884"/>
    </source>
</evidence>
<dbReference type="Gene3D" id="3.40.50.1370">
    <property type="entry name" value="Aspartate/ornithine carbamoyltransferase"/>
    <property type="match status" value="2"/>
</dbReference>
<dbReference type="GO" id="GO:0006207">
    <property type="term" value="P:'de novo' pyrimidine nucleobase biosynthetic process"/>
    <property type="evidence" value="ECO:0007669"/>
    <property type="project" value="InterPro"/>
</dbReference>
<evidence type="ECO:0000313" key="11">
    <source>
        <dbReference type="EMBL" id="CAA0098044.1"/>
    </source>
</evidence>
<evidence type="ECO:0000256" key="4">
    <source>
        <dbReference type="ARBA" id="ARBA00022679"/>
    </source>
</evidence>
<dbReference type="Pfam" id="PF00185">
    <property type="entry name" value="OTCace"/>
    <property type="match status" value="1"/>
</dbReference>
<evidence type="ECO:0000256" key="8">
    <source>
        <dbReference type="HAMAP-Rule" id="MF_00001"/>
    </source>
</evidence>
<feature type="binding site" evidence="8">
    <location>
        <position position="162"/>
    </location>
    <ligand>
        <name>carbamoyl phosphate</name>
        <dbReference type="ChEBI" id="CHEBI:58228"/>
    </ligand>
</feature>
<dbReference type="SUPFAM" id="SSF53671">
    <property type="entry name" value="Aspartate/ornithine carbamoyltransferase"/>
    <property type="match status" value="1"/>
</dbReference>
<dbReference type="PROSITE" id="PS00097">
    <property type="entry name" value="CARBAMOYLTRANSFERASE"/>
    <property type="match status" value="1"/>
</dbReference>
<dbReference type="PRINTS" id="PR00100">
    <property type="entry name" value="AOTCASE"/>
</dbReference>
<keyword evidence="12" id="KW-1185">Reference proteome</keyword>
<comment type="pathway">
    <text evidence="2 8">Pyrimidine metabolism; UMP biosynthesis via de novo pathway; (S)-dihydroorotate from bicarbonate: step 2/3.</text>
</comment>
<dbReference type="Pfam" id="PF02729">
    <property type="entry name" value="OTCace_N"/>
    <property type="match status" value="1"/>
</dbReference>
<dbReference type="PANTHER" id="PTHR45753">
    <property type="entry name" value="ORNITHINE CARBAMOYLTRANSFERASE, MITOCHONDRIAL"/>
    <property type="match status" value="1"/>
</dbReference>
<accession>A0A5S9P4G6</accession>
<dbReference type="PRINTS" id="PR00101">
    <property type="entry name" value="ATCASE"/>
</dbReference>
<dbReference type="UniPathway" id="UPA00070">
    <property type="reaction ID" value="UER00116"/>
</dbReference>
<feature type="binding site" evidence="8">
    <location>
        <position position="287"/>
    </location>
    <ligand>
        <name>carbamoyl phosphate</name>
        <dbReference type="ChEBI" id="CHEBI:58228"/>
    </ligand>
</feature>
<evidence type="ECO:0000256" key="7">
    <source>
        <dbReference type="ARBA" id="ARBA00048859"/>
    </source>
</evidence>
<proteinExistence type="inferred from homology"/>
<dbReference type="EMBL" id="CACSAS010000001">
    <property type="protein sequence ID" value="CAA0098044.1"/>
    <property type="molecule type" value="Genomic_DNA"/>
</dbReference>
<evidence type="ECO:0000256" key="2">
    <source>
        <dbReference type="ARBA" id="ARBA00004852"/>
    </source>
</evidence>
<comment type="similarity">
    <text evidence="3 8">Belongs to the aspartate/ornithine carbamoyltransferase superfamily. ATCase family.</text>
</comment>
<dbReference type="InterPro" id="IPR006131">
    <property type="entry name" value="Asp_carbamoyltransf_Asp/Orn-bd"/>
</dbReference>
<evidence type="ECO:0000256" key="1">
    <source>
        <dbReference type="ARBA" id="ARBA00003822"/>
    </source>
</evidence>
<dbReference type="GO" id="GO:0016597">
    <property type="term" value="F:amino acid binding"/>
    <property type="evidence" value="ECO:0007669"/>
    <property type="project" value="InterPro"/>
</dbReference>
<evidence type="ECO:0000313" key="12">
    <source>
        <dbReference type="Proteomes" id="UP000433050"/>
    </source>
</evidence>
<dbReference type="PANTHER" id="PTHR45753:SF6">
    <property type="entry name" value="ASPARTATE CARBAMOYLTRANSFERASE"/>
    <property type="match status" value="1"/>
</dbReference>
<feature type="binding site" evidence="8">
    <location>
        <position position="288"/>
    </location>
    <ligand>
        <name>carbamoyl phosphate</name>
        <dbReference type="ChEBI" id="CHEBI:58228"/>
    </ligand>
</feature>
<dbReference type="GO" id="GO:0006520">
    <property type="term" value="P:amino acid metabolic process"/>
    <property type="evidence" value="ECO:0007669"/>
    <property type="project" value="InterPro"/>
</dbReference>
<feature type="binding site" evidence="8">
    <location>
        <position position="81"/>
    </location>
    <ligand>
        <name>carbamoyl phosphate</name>
        <dbReference type="ChEBI" id="CHEBI:58228"/>
    </ligand>
</feature>
<evidence type="ECO:0000259" key="10">
    <source>
        <dbReference type="Pfam" id="PF02729"/>
    </source>
</evidence>
<dbReference type="GO" id="GO:0005829">
    <property type="term" value="C:cytosol"/>
    <property type="evidence" value="ECO:0007669"/>
    <property type="project" value="TreeGrafter"/>
</dbReference>
<sequence>MLAARAGCVYPADFDMTSNPTASFTLQRRHLLGIEGLSPDEIVGLLDLAEEFVVLNRQVEKKRTTLRGRTQINLFFEASTRTQSSFEIAGKRLGADVMNMSVSTSSVKKGETLIDTAATLNAMHPDVLIVRHSASGAAELLARKVDCSVVNAGDGAHEHPTQALLDALTIRRNKGRIQGLTVAICGDITHSRVARSNILLLQALGAQVRVIAPPTLLPKDIERFGVEVHGDMRRGLEDVDIVMMLRLQRERMNGSYVPSVKEYFHFWGLDEAKLRYARPDALVMHPGPMNRGVEIDSAVADGAQSLIREQVEMGVAVRMAVLDALSRTLPGNSSNA</sequence>
<evidence type="ECO:0000256" key="5">
    <source>
        <dbReference type="ARBA" id="ARBA00022975"/>
    </source>
</evidence>
<comment type="function">
    <text evidence="6 8">Catalyzes the condensation of carbamoyl phosphate and aspartate to form carbamoyl aspartate and inorganic phosphate, the committed step in the de novo pyrimidine nucleotide biosynthesis pathway.</text>
</comment>
<dbReference type="GO" id="GO:0044205">
    <property type="term" value="P:'de novo' UMP biosynthetic process"/>
    <property type="evidence" value="ECO:0007669"/>
    <property type="project" value="UniProtKB-UniRule"/>
</dbReference>
<gene>
    <name evidence="8 11" type="primary">pyrB</name>
    <name evidence="11" type="ORF">STARVERO_02232</name>
</gene>
<comment type="catalytic activity">
    <reaction evidence="7 8">
        <text>carbamoyl phosphate + L-aspartate = N-carbamoyl-L-aspartate + phosphate + H(+)</text>
        <dbReference type="Rhea" id="RHEA:20013"/>
        <dbReference type="ChEBI" id="CHEBI:15378"/>
        <dbReference type="ChEBI" id="CHEBI:29991"/>
        <dbReference type="ChEBI" id="CHEBI:32814"/>
        <dbReference type="ChEBI" id="CHEBI:43474"/>
        <dbReference type="ChEBI" id="CHEBI:58228"/>
        <dbReference type="EC" id="2.1.3.2"/>
    </reaction>
</comment>
<organism evidence="11 12">
    <name type="scientific">Starkeya nomas</name>
    <dbReference type="NCBI Taxonomy" id="2666134"/>
    <lineage>
        <taxon>Bacteria</taxon>
        <taxon>Pseudomonadati</taxon>
        <taxon>Pseudomonadota</taxon>
        <taxon>Alphaproteobacteria</taxon>
        <taxon>Hyphomicrobiales</taxon>
        <taxon>Xanthobacteraceae</taxon>
        <taxon>Starkeya</taxon>
    </lineage>
</organism>
<feature type="binding site" evidence="8">
    <location>
        <position position="159"/>
    </location>
    <ligand>
        <name>carbamoyl phosphate</name>
        <dbReference type="ChEBI" id="CHEBI:58228"/>
    </ligand>
</feature>
<dbReference type="EC" id="2.1.3.2" evidence="8"/>
<dbReference type="NCBIfam" id="NF002032">
    <property type="entry name" value="PRK00856.1"/>
    <property type="match status" value="1"/>
</dbReference>
<dbReference type="HAMAP" id="MF_00001">
    <property type="entry name" value="Asp_carb_tr"/>
    <property type="match status" value="1"/>
</dbReference>
<keyword evidence="5 8" id="KW-0665">Pyrimidine biosynthesis</keyword>
<dbReference type="NCBIfam" id="TIGR00670">
    <property type="entry name" value="asp_carb_tr"/>
    <property type="match status" value="1"/>
</dbReference>
<feature type="binding site" evidence="8">
    <location>
        <position position="246"/>
    </location>
    <ligand>
        <name>L-aspartate</name>
        <dbReference type="ChEBI" id="CHEBI:29991"/>
    </ligand>
</feature>
<protein>
    <recommendedName>
        <fullName evidence="8">Aspartate carbamoyltransferase</fullName>
        <ecNumber evidence="8">2.1.3.2</ecNumber>
    </recommendedName>
    <alternativeName>
        <fullName evidence="8">Aspartate transcarbamylase</fullName>
        <shortName evidence="8">ATCase</shortName>
    </alternativeName>
</protein>
<dbReference type="InterPro" id="IPR006130">
    <property type="entry name" value="Asp/Orn_carbamoylTrfase"/>
</dbReference>
<comment type="function">
    <text evidence="1">Reversibly catalyzes the transfer of the carbamoyl group from carbamoyl phosphate (CP) to the N(epsilon) atom of ornithine (ORN) to produce L-citrulline.</text>
</comment>
<keyword evidence="4 8" id="KW-0808">Transferase</keyword>
<reference evidence="11 12" key="1">
    <citation type="submission" date="2019-12" db="EMBL/GenBank/DDBJ databases">
        <authorList>
            <person name="Reyes-Prieto M."/>
        </authorList>
    </citation>
    <scope>NUCLEOTIDE SEQUENCE [LARGE SCALE GENOMIC DNA]</scope>
    <source>
        <strain evidence="11">HF14-78462</strain>
    </source>
</reference>
<feature type="binding site" evidence="8">
    <location>
        <position position="109"/>
    </location>
    <ligand>
        <name>L-aspartate</name>
        <dbReference type="ChEBI" id="CHEBI:29991"/>
    </ligand>
</feature>
<feature type="domain" description="Aspartate/ornithine carbamoyltransferase carbamoyl-P binding" evidence="10">
    <location>
        <begin position="29"/>
        <end position="171"/>
    </location>
</feature>
<dbReference type="InterPro" id="IPR036901">
    <property type="entry name" value="Asp/Orn_carbamoylTrfase_sf"/>
</dbReference>
<dbReference type="FunFam" id="3.40.50.1370:FF:000007">
    <property type="entry name" value="Aspartate carbamoyltransferase"/>
    <property type="match status" value="1"/>
</dbReference>
<evidence type="ECO:0000259" key="9">
    <source>
        <dbReference type="Pfam" id="PF00185"/>
    </source>
</evidence>
<feature type="domain" description="Aspartate/ornithine carbamoyltransferase Asp/Orn-binding" evidence="9">
    <location>
        <begin position="178"/>
        <end position="324"/>
    </location>
</feature>
<dbReference type="Proteomes" id="UP000433050">
    <property type="component" value="Unassembled WGS sequence"/>
</dbReference>
<name>A0A5S9P4G6_9HYPH</name>
<feature type="binding site" evidence="8">
    <location>
        <position position="131"/>
    </location>
    <ligand>
        <name>carbamoyl phosphate</name>
        <dbReference type="ChEBI" id="CHEBI:58228"/>
    </ligand>
</feature>
<evidence type="ECO:0000256" key="3">
    <source>
        <dbReference type="ARBA" id="ARBA00008896"/>
    </source>
</evidence>
<dbReference type="InterPro" id="IPR002082">
    <property type="entry name" value="Asp_carbamoyltransf"/>
</dbReference>
<feature type="binding site" evidence="8">
    <location>
        <position position="82"/>
    </location>
    <ligand>
        <name>carbamoyl phosphate</name>
        <dbReference type="ChEBI" id="CHEBI:58228"/>
    </ligand>
</feature>
<dbReference type="GO" id="GO:0004070">
    <property type="term" value="F:aspartate carbamoyltransferase activity"/>
    <property type="evidence" value="ECO:0007669"/>
    <property type="project" value="UniProtKB-UniRule"/>
</dbReference>